<evidence type="ECO:0000256" key="4">
    <source>
        <dbReference type="PIRSR" id="PIRSR603782-2"/>
    </source>
</evidence>
<keyword evidence="8" id="KW-1185">Reference proteome</keyword>
<dbReference type="Proteomes" id="UP000642180">
    <property type="component" value="Unassembled WGS sequence"/>
</dbReference>
<dbReference type="CDD" id="cd02968">
    <property type="entry name" value="SCO"/>
    <property type="match status" value="1"/>
</dbReference>
<reference evidence="8" key="1">
    <citation type="journal article" date="2019" name="Int. J. Syst. Evol. Microbiol.">
        <title>The Global Catalogue of Microorganisms (GCM) 10K type strain sequencing project: providing services to taxonomists for standard genome sequencing and annotation.</title>
        <authorList>
            <consortium name="The Broad Institute Genomics Platform"/>
            <consortium name="The Broad Institute Genome Sequencing Center for Infectious Disease"/>
            <person name="Wu L."/>
            <person name="Ma J."/>
        </authorList>
    </citation>
    <scope>NUCLEOTIDE SEQUENCE [LARGE SCALE GENOMIC DNA]</scope>
    <source>
        <strain evidence="8">CCM 2767</strain>
    </source>
</reference>
<feature type="binding site" evidence="3">
    <location>
        <position position="80"/>
    </location>
    <ligand>
        <name>Cu cation</name>
        <dbReference type="ChEBI" id="CHEBI:23378"/>
    </ligand>
</feature>
<protein>
    <submittedName>
        <fullName evidence="7">Photosynthetic protein synthase I</fullName>
    </submittedName>
</protein>
<evidence type="ECO:0000256" key="3">
    <source>
        <dbReference type="PIRSR" id="PIRSR603782-1"/>
    </source>
</evidence>
<gene>
    <name evidence="7" type="ORF">GCM10008066_21560</name>
</gene>
<evidence type="ECO:0000256" key="2">
    <source>
        <dbReference type="ARBA" id="ARBA00023008"/>
    </source>
</evidence>
<feature type="binding site" evidence="3">
    <location>
        <position position="165"/>
    </location>
    <ligand>
        <name>Cu cation</name>
        <dbReference type="ChEBI" id="CHEBI:23378"/>
    </ligand>
</feature>
<proteinExistence type="inferred from homology"/>
<dbReference type="PROSITE" id="PS51257">
    <property type="entry name" value="PROKAR_LIPOPROTEIN"/>
    <property type="match status" value="1"/>
</dbReference>
<dbReference type="InterPro" id="IPR036249">
    <property type="entry name" value="Thioredoxin-like_sf"/>
</dbReference>
<dbReference type="InterPro" id="IPR013766">
    <property type="entry name" value="Thioredoxin_domain"/>
</dbReference>
<evidence type="ECO:0000313" key="8">
    <source>
        <dbReference type="Proteomes" id="UP000642180"/>
    </source>
</evidence>
<comment type="similarity">
    <text evidence="1">Belongs to the SCO1/2 family.</text>
</comment>
<dbReference type="RefSeq" id="WP_188381361.1">
    <property type="nucleotide sequence ID" value="NZ_BMDI01000002.1"/>
</dbReference>
<evidence type="ECO:0000259" key="6">
    <source>
        <dbReference type="PROSITE" id="PS51352"/>
    </source>
</evidence>
<dbReference type="EMBL" id="BMDI01000002">
    <property type="protein sequence ID" value="GGI19944.1"/>
    <property type="molecule type" value="Genomic_DNA"/>
</dbReference>
<evidence type="ECO:0000256" key="5">
    <source>
        <dbReference type="SAM" id="SignalP"/>
    </source>
</evidence>
<keyword evidence="4" id="KW-1015">Disulfide bond</keyword>
<dbReference type="AlphaFoldDB" id="A0A8J3AYW5"/>
<accession>A0A8J3AYW5</accession>
<name>A0A8J3AYW5_9BURK</name>
<dbReference type="Pfam" id="PF02630">
    <property type="entry name" value="SCO1-SenC"/>
    <property type="match status" value="1"/>
</dbReference>
<dbReference type="SUPFAM" id="SSF52833">
    <property type="entry name" value="Thioredoxin-like"/>
    <property type="match status" value="1"/>
</dbReference>
<dbReference type="GO" id="GO:0046872">
    <property type="term" value="F:metal ion binding"/>
    <property type="evidence" value="ECO:0007669"/>
    <property type="project" value="UniProtKB-KW"/>
</dbReference>
<organism evidence="7 8">
    <name type="scientific">Oxalicibacterium faecigallinarum</name>
    <dbReference type="NCBI Taxonomy" id="573741"/>
    <lineage>
        <taxon>Bacteria</taxon>
        <taxon>Pseudomonadati</taxon>
        <taxon>Pseudomonadota</taxon>
        <taxon>Betaproteobacteria</taxon>
        <taxon>Burkholderiales</taxon>
        <taxon>Oxalobacteraceae</taxon>
        <taxon>Oxalicibacterium</taxon>
    </lineage>
</organism>
<sequence>MPISSRLRTFLALSVAVFALAACGDKSPPAASFVNTDVTGLAYGKGFELTDHTGQKRTLADFKGKAVVVFFGFMHCPDVCPTTMMEMSNVMKVLGPDADRVQVLFITLDPARDTADLLSQYVTAFDPRFLGLLGTQEEIDLTAKEFKVFHEKVAGKEPGSYTIDHTAGSYVFDPEGRIRLFIRHGQGVDAILHDLKILLSGR</sequence>
<dbReference type="PANTHER" id="PTHR12151">
    <property type="entry name" value="ELECTRON TRANSPORT PROTIN SCO1/SENC FAMILY MEMBER"/>
    <property type="match status" value="1"/>
</dbReference>
<keyword evidence="5" id="KW-0732">Signal</keyword>
<feature type="chain" id="PRO_5035329151" evidence="5">
    <location>
        <begin position="22"/>
        <end position="202"/>
    </location>
</feature>
<evidence type="ECO:0000256" key="1">
    <source>
        <dbReference type="ARBA" id="ARBA00010996"/>
    </source>
</evidence>
<comment type="caution">
    <text evidence="7">The sequence shown here is derived from an EMBL/GenBank/DDBJ whole genome shotgun (WGS) entry which is preliminary data.</text>
</comment>
<feature type="signal peptide" evidence="5">
    <location>
        <begin position="1"/>
        <end position="21"/>
    </location>
</feature>
<evidence type="ECO:0000313" key="7">
    <source>
        <dbReference type="EMBL" id="GGI19944.1"/>
    </source>
</evidence>
<feature type="disulfide bond" description="Redox-active" evidence="4">
    <location>
        <begin position="76"/>
        <end position="80"/>
    </location>
</feature>
<dbReference type="PANTHER" id="PTHR12151:SF25">
    <property type="entry name" value="LINALOOL DEHYDRATASE_ISOMERASE DOMAIN-CONTAINING PROTEIN"/>
    <property type="match status" value="1"/>
</dbReference>
<feature type="domain" description="Thioredoxin" evidence="6">
    <location>
        <begin position="21"/>
        <end position="200"/>
    </location>
</feature>
<dbReference type="FunFam" id="3.40.30.10:FF:000013">
    <property type="entry name" value="Blast:Protein SCO1 homolog, mitochondrial"/>
    <property type="match status" value="1"/>
</dbReference>
<keyword evidence="3" id="KW-0479">Metal-binding</keyword>
<keyword evidence="2 3" id="KW-0186">Copper</keyword>
<feature type="binding site" evidence="3">
    <location>
        <position position="76"/>
    </location>
    <ligand>
        <name>Cu cation</name>
        <dbReference type="ChEBI" id="CHEBI:23378"/>
    </ligand>
</feature>
<dbReference type="PROSITE" id="PS51352">
    <property type="entry name" value="THIOREDOXIN_2"/>
    <property type="match status" value="1"/>
</dbReference>
<dbReference type="InterPro" id="IPR003782">
    <property type="entry name" value="SCO1/SenC"/>
</dbReference>
<dbReference type="Gene3D" id="3.40.30.10">
    <property type="entry name" value="Glutaredoxin"/>
    <property type="match status" value="1"/>
</dbReference>